<dbReference type="RefSeq" id="WP_107140600.1">
    <property type="nucleotide sequence ID" value="NZ_CP028324.1"/>
</dbReference>
<evidence type="ECO:0008006" key="3">
    <source>
        <dbReference type="Google" id="ProtNLM"/>
    </source>
</evidence>
<proteinExistence type="predicted"/>
<keyword evidence="2" id="KW-1185">Reference proteome</keyword>
<dbReference type="KEGG" id="masz:C9I28_05560"/>
<protein>
    <recommendedName>
        <fullName evidence="3">Type 4a pilus biogenesis protein PilO</fullName>
    </recommendedName>
</protein>
<sequence length="160" mass="17175">MLAVLLAGAGLAVALSMSLAVERERGQAHEELTALRHQRLAATARPQPSLATPTTAIPELPEFDSTEVVRAFTSIVADAGLPLEEVSYALEDVREQPYLRYRISLSVKSTYPQTRQAVAALASAMPHVALDGIRCSRESTAVAALGCELSFSAFFRKPHG</sequence>
<evidence type="ECO:0000313" key="1">
    <source>
        <dbReference type="EMBL" id="AVR95249.1"/>
    </source>
</evidence>
<dbReference type="EMBL" id="CP028324">
    <property type="protein sequence ID" value="AVR95249.1"/>
    <property type="molecule type" value="Genomic_DNA"/>
</dbReference>
<accession>A0A2R4C6L1</accession>
<dbReference type="Proteomes" id="UP000240505">
    <property type="component" value="Chromosome"/>
</dbReference>
<reference evidence="1 2" key="1">
    <citation type="submission" date="2018-03" db="EMBL/GenBank/DDBJ databases">
        <title>Massilia armeniaca sp. nov., isolated from desert soil.</title>
        <authorList>
            <person name="Huang H."/>
            <person name="Ren M."/>
        </authorList>
    </citation>
    <scope>NUCLEOTIDE SEQUENCE [LARGE SCALE GENOMIC DNA]</scope>
    <source>
        <strain evidence="1 2">ZMN-3</strain>
    </source>
</reference>
<evidence type="ECO:0000313" key="2">
    <source>
        <dbReference type="Proteomes" id="UP000240505"/>
    </source>
</evidence>
<gene>
    <name evidence="1" type="ORF">C9I28_05560</name>
</gene>
<dbReference type="AlphaFoldDB" id="A0A2R4C6L1"/>
<name>A0A2R4C6L1_9BURK</name>
<dbReference type="OrthoDB" id="8780784at2"/>
<organism evidence="1 2">
    <name type="scientific">Pseudoduganella armeniaca</name>
    <dbReference type="NCBI Taxonomy" id="2072590"/>
    <lineage>
        <taxon>Bacteria</taxon>
        <taxon>Pseudomonadati</taxon>
        <taxon>Pseudomonadota</taxon>
        <taxon>Betaproteobacteria</taxon>
        <taxon>Burkholderiales</taxon>
        <taxon>Oxalobacteraceae</taxon>
        <taxon>Telluria group</taxon>
        <taxon>Pseudoduganella</taxon>
    </lineage>
</organism>